<dbReference type="EMBL" id="VLLG01000004">
    <property type="protein sequence ID" value="TWI86774.1"/>
    <property type="molecule type" value="Genomic_DNA"/>
</dbReference>
<feature type="transmembrane region" description="Helical" evidence="6">
    <location>
        <begin position="142"/>
        <end position="163"/>
    </location>
</feature>
<accession>A0A562T0I6</accession>
<comment type="caution">
    <text evidence="8">The sequence shown here is derived from an EMBL/GenBank/DDBJ whole genome shotgun (WGS) entry which is preliminary data.</text>
</comment>
<dbReference type="SUPFAM" id="SSF103473">
    <property type="entry name" value="MFS general substrate transporter"/>
    <property type="match status" value="1"/>
</dbReference>
<evidence type="ECO:0000256" key="1">
    <source>
        <dbReference type="ARBA" id="ARBA00004141"/>
    </source>
</evidence>
<organism evidence="8 9">
    <name type="scientific">Chitinophaga japonensis</name>
    <name type="common">Flexibacter japonensis</name>
    <dbReference type="NCBI Taxonomy" id="104662"/>
    <lineage>
        <taxon>Bacteria</taxon>
        <taxon>Pseudomonadati</taxon>
        <taxon>Bacteroidota</taxon>
        <taxon>Chitinophagia</taxon>
        <taxon>Chitinophagales</taxon>
        <taxon>Chitinophagaceae</taxon>
        <taxon>Chitinophaga</taxon>
    </lineage>
</organism>
<proteinExistence type="predicted"/>
<gene>
    <name evidence="8" type="ORF">LX66_4038</name>
</gene>
<dbReference type="Gene3D" id="1.20.1720.10">
    <property type="entry name" value="Multidrug resistance protein D"/>
    <property type="match status" value="1"/>
</dbReference>
<feature type="transmembrane region" description="Helical" evidence="6">
    <location>
        <begin position="50"/>
        <end position="72"/>
    </location>
</feature>
<name>A0A562T0I6_CHIJA</name>
<dbReference type="GO" id="GO:0015385">
    <property type="term" value="F:sodium:proton antiporter activity"/>
    <property type="evidence" value="ECO:0007669"/>
    <property type="project" value="TreeGrafter"/>
</dbReference>
<feature type="transmembrane region" description="Helical" evidence="6">
    <location>
        <begin position="372"/>
        <end position="391"/>
    </location>
</feature>
<dbReference type="OrthoDB" id="9814303at2"/>
<dbReference type="InterPro" id="IPR020846">
    <property type="entry name" value="MFS_dom"/>
</dbReference>
<keyword evidence="5 6" id="KW-0472">Membrane</keyword>
<dbReference type="PANTHER" id="PTHR23502">
    <property type="entry name" value="MAJOR FACILITATOR SUPERFAMILY"/>
    <property type="match status" value="1"/>
</dbReference>
<evidence type="ECO:0000256" key="6">
    <source>
        <dbReference type="SAM" id="Phobius"/>
    </source>
</evidence>
<dbReference type="Proteomes" id="UP000316778">
    <property type="component" value="Unassembled WGS sequence"/>
</dbReference>
<sequence>MELVRKAPASGQTLRVILAFALLPLSGLAMDVYIPSLPDMAAHLGVTPAAIQLTLPIFIISYGVCQLFIGSLLDSYGRYIPGLVALFGFGVSSFIIATAHHITLIYAMRILQGLAVATIVVGKRAYFVDTFSGTQLKHYTSLFSIIWATAPIVAPFLGGFLQVHSGWQANFHFLGIFAMVMFVLELVFNRESLVSYHPFHLSSIARIYGSMLTARDFIAGLLVLALAYAMLLLYNMASPFLIETLLHYPATVTGNCALLSGVAVLCGGLLSKALITRPFAKKLRVAALLQLIAAAGIALFTLYHSNLYTLLAYVVVLHLLGGFIFNNLFSYCLMLFPQHAGKSGGLTGGGFGIFTSIFSYFLVGSLQVDSQALLGLGYGVLAAATLLLIVFTRWKQEH</sequence>
<feature type="transmembrane region" description="Helical" evidence="6">
    <location>
        <begin position="169"/>
        <end position="188"/>
    </location>
</feature>
<protein>
    <submittedName>
        <fullName evidence="8">Putative MFS family arabinose efflux permease</fullName>
    </submittedName>
</protein>
<dbReference type="GO" id="GO:1990961">
    <property type="term" value="P:xenobiotic detoxification by transmembrane export across the plasma membrane"/>
    <property type="evidence" value="ECO:0007669"/>
    <property type="project" value="TreeGrafter"/>
</dbReference>
<feature type="transmembrane region" description="Helical" evidence="6">
    <location>
        <begin position="103"/>
        <end position="121"/>
    </location>
</feature>
<keyword evidence="2" id="KW-0813">Transport</keyword>
<reference evidence="8 9" key="1">
    <citation type="journal article" date="2013" name="Stand. Genomic Sci.">
        <title>Genomic Encyclopedia of Type Strains, Phase I: The one thousand microbial genomes (KMG-I) project.</title>
        <authorList>
            <person name="Kyrpides N.C."/>
            <person name="Woyke T."/>
            <person name="Eisen J.A."/>
            <person name="Garrity G."/>
            <person name="Lilburn T.G."/>
            <person name="Beck B.J."/>
            <person name="Whitman W.B."/>
            <person name="Hugenholtz P."/>
            <person name="Klenk H.P."/>
        </authorList>
    </citation>
    <scope>NUCLEOTIDE SEQUENCE [LARGE SCALE GENOMIC DNA]</scope>
    <source>
        <strain evidence="8 9">DSM 13484</strain>
    </source>
</reference>
<feature type="transmembrane region" description="Helical" evidence="6">
    <location>
        <begin position="287"/>
        <end position="304"/>
    </location>
</feature>
<keyword evidence="4 6" id="KW-1133">Transmembrane helix</keyword>
<feature type="transmembrane region" description="Helical" evidence="6">
    <location>
        <begin position="257"/>
        <end position="275"/>
    </location>
</feature>
<feature type="transmembrane region" description="Helical" evidence="6">
    <location>
        <begin position="310"/>
        <end position="334"/>
    </location>
</feature>
<evidence type="ECO:0000256" key="3">
    <source>
        <dbReference type="ARBA" id="ARBA00022692"/>
    </source>
</evidence>
<feature type="transmembrane region" description="Helical" evidence="6">
    <location>
        <begin position="346"/>
        <end position="366"/>
    </location>
</feature>
<evidence type="ECO:0000256" key="5">
    <source>
        <dbReference type="ARBA" id="ARBA00023136"/>
    </source>
</evidence>
<feature type="transmembrane region" description="Helical" evidence="6">
    <location>
        <begin position="217"/>
        <end position="237"/>
    </location>
</feature>
<dbReference type="PANTHER" id="PTHR23502:SF132">
    <property type="entry name" value="POLYAMINE TRANSPORTER 2-RELATED"/>
    <property type="match status" value="1"/>
</dbReference>
<evidence type="ECO:0000256" key="2">
    <source>
        <dbReference type="ARBA" id="ARBA00022448"/>
    </source>
</evidence>
<dbReference type="AlphaFoldDB" id="A0A562T0I6"/>
<dbReference type="PROSITE" id="PS50850">
    <property type="entry name" value="MFS"/>
    <property type="match status" value="1"/>
</dbReference>
<dbReference type="InterPro" id="IPR036259">
    <property type="entry name" value="MFS_trans_sf"/>
</dbReference>
<comment type="subcellular location">
    <subcellularLocation>
        <location evidence="1">Membrane</location>
        <topology evidence="1">Multi-pass membrane protein</topology>
    </subcellularLocation>
</comment>
<keyword evidence="3 6" id="KW-0812">Transmembrane</keyword>
<dbReference type="Pfam" id="PF07690">
    <property type="entry name" value="MFS_1"/>
    <property type="match status" value="1"/>
</dbReference>
<dbReference type="GO" id="GO:0005886">
    <property type="term" value="C:plasma membrane"/>
    <property type="evidence" value="ECO:0007669"/>
    <property type="project" value="TreeGrafter"/>
</dbReference>
<dbReference type="RefSeq" id="WP_145716838.1">
    <property type="nucleotide sequence ID" value="NZ_BAAAFY010000004.1"/>
</dbReference>
<evidence type="ECO:0000313" key="9">
    <source>
        <dbReference type="Proteomes" id="UP000316778"/>
    </source>
</evidence>
<feature type="domain" description="Major facilitator superfamily (MFS) profile" evidence="7">
    <location>
        <begin position="15"/>
        <end position="397"/>
    </location>
</feature>
<evidence type="ECO:0000259" key="7">
    <source>
        <dbReference type="PROSITE" id="PS50850"/>
    </source>
</evidence>
<evidence type="ECO:0000313" key="8">
    <source>
        <dbReference type="EMBL" id="TWI86774.1"/>
    </source>
</evidence>
<feature type="transmembrane region" description="Helical" evidence="6">
    <location>
        <begin position="79"/>
        <end position="97"/>
    </location>
</feature>
<dbReference type="InterPro" id="IPR011701">
    <property type="entry name" value="MFS"/>
</dbReference>
<keyword evidence="9" id="KW-1185">Reference proteome</keyword>
<evidence type="ECO:0000256" key="4">
    <source>
        <dbReference type="ARBA" id="ARBA00022989"/>
    </source>
</evidence>
<feature type="transmembrane region" description="Helical" evidence="6">
    <location>
        <begin position="12"/>
        <end position="30"/>
    </location>
</feature>